<comment type="caution">
    <text evidence="1">The sequence shown here is derived from an EMBL/GenBank/DDBJ whole genome shotgun (WGS) entry which is preliminary data.</text>
</comment>
<protein>
    <submittedName>
        <fullName evidence="1">Uncharacterized protein</fullName>
    </submittedName>
</protein>
<accession>A0AAV3XA67</accession>
<keyword evidence="2" id="KW-1185">Reference proteome</keyword>
<gene>
    <name evidence="1" type="ORF">MiSe_38240</name>
</gene>
<dbReference type="EMBL" id="BLAY01000058">
    <property type="protein sequence ID" value="GET39063.1"/>
    <property type="molecule type" value="Genomic_DNA"/>
</dbReference>
<name>A0AAV3XA67_9CYAN</name>
<evidence type="ECO:0000313" key="2">
    <source>
        <dbReference type="Proteomes" id="UP001050975"/>
    </source>
</evidence>
<dbReference type="Proteomes" id="UP001050975">
    <property type="component" value="Unassembled WGS sequence"/>
</dbReference>
<dbReference type="RefSeq" id="WP_226583972.1">
    <property type="nucleotide sequence ID" value="NZ_BLAY01000058.1"/>
</dbReference>
<sequence length="66" mass="7665">MANYSAAPEAQLMDDTQIWDSLKIAIASSSGFQRWELERGVDETEDCSLDYRVRRYLRDTLETLAY</sequence>
<evidence type="ECO:0000313" key="1">
    <source>
        <dbReference type="EMBL" id="GET39063.1"/>
    </source>
</evidence>
<reference evidence="1" key="1">
    <citation type="submission" date="2019-10" db="EMBL/GenBank/DDBJ databases">
        <title>Draft genome sequece of Microseira wollei NIES-4236.</title>
        <authorList>
            <person name="Yamaguchi H."/>
            <person name="Suzuki S."/>
            <person name="Kawachi M."/>
        </authorList>
    </citation>
    <scope>NUCLEOTIDE SEQUENCE</scope>
    <source>
        <strain evidence="1">NIES-4236</strain>
    </source>
</reference>
<proteinExistence type="predicted"/>
<organism evidence="1 2">
    <name type="scientific">Microseira wollei NIES-4236</name>
    <dbReference type="NCBI Taxonomy" id="2530354"/>
    <lineage>
        <taxon>Bacteria</taxon>
        <taxon>Bacillati</taxon>
        <taxon>Cyanobacteriota</taxon>
        <taxon>Cyanophyceae</taxon>
        <taxon>Oscillatoriophycideae</taxon>
        <taxon>Aerosakkonematales</taxon>
        <taxon>Aerosakkonemataceae</taxon>
        <taxon>Microseira</taxon>
    </lineage>
</organism>
<dbReference type="AlphaFoldDB" id="A0AAV3XA67"/>